<keyword evidence="4" id="KW-1185">Reference proteome</keyword>
<keyword evidence="2" id="KW-0472">Membrane</keyword>
<dbReference type="EMBL" id="JAPDFW010000070">
    <property type="protein sequence ID" value="KAJ5074212.1"/>
    <property type="molecule type" value="Genomic_DNA"/>
</dbReference>
<evidence type="ECO:0000256" key="2">
    <source>
        <dbReference type="SAM" id="Phobius"/>
    </source>
</evidence>
<dbReference type="Proteomes" id="UP001149090">
    <property type="component" value="Unassembled WGS sequence"/>
</dbReference>
<accession>A0A9Q0LJZ2</accession>
<evidence type="ECO:0000313" key="3">
    <source>
        <dbReference type="EMBL" id="KAJ5074212.1"/>
    </source>
</evidence>
<reference evidence="3" key="1">
    <citation type="submission" date="2022-10" db="EMBL/GenBank/DDBJ databases">
        <title>Novel sulphate-reducing endosymbionts in the free-living metamonad Anaeramoeba.</title>
        <authorList>
            <person name="Jerlstrom-Hultqvist J."/>
            <person name="Cepicka I."/>
            <person name="Gallot-Lavallee L."/>
            <person name="Salas-Leiva D."/>
            <person name="Curtis B.A."/>
            <person name="Zahonova K."/>
            <person name="Pipaliya S."/>
            <person name="Dacks J."/>
            <person name="Roger A.J."/>
        </authorList>
    </citation>
    <scope>NUCLEOTIDE SEQUENCE</scope>
    <source>
        <strain evidence="3">BMAN</strain>
    </source>
</reference>
<protein>
    <submittedName>
        <fullName evidence="3">Uncharacterized protein</fullName>
    </submittedName>
</protein>
<evidence type="ECO:0000256" key="1">
    <source>
        <dbReference type="SAM" id="MobiDB-lite"/>
    </source>
</evidence>
<name>A0A9Q0LJZ2_ANAIG</name>
<proteinExistence type="predicted"/>
<feature type="region of interest" description="Disordered" evidence="1">
    <location>
        <begin position="1"/>
        <end position="20"/>
    </location>
</feature>
<evidence type="ECO:0000313" key="4">
    <source>
        <dbReference type="Proteomes" id="UP001149090"/>
    </source>
</evidence>
<feature type="transmembrane region" description="Helical" evidence="2">
    <location>
        <begin position="30"/>
        <end position="47"/>
    </location>
</feature>
<feature type="compositionally biased region" description="Basic and acidic residues" evidence="1">
    <location>
        <begin position="1"/>
        <end position="11"/>
    </location>
</feature>
<gene>
    <name evidence="3" type="ORF">M0811_00841</name>
</gene>
<organism evidence="3 4">
    <name type="scientific">Anaeramoeba ignava</name>
    <name type="common">Anaerobic marine amoeba</name>
    <dbReference type="NCBI Taxonomy" id="1746090"/>
    <lineage>
        <taxon>Eukaryota</taxon>
        <taxon>Metamonada</taxon>
        <taxon>Anaeramoebidae</taxon>
        <taxon>Anaeramoeba</taxon>
    </lineage>
</organism>
<keyword evidence="2" id="KW-1133">Transmembrane helix</keyword>
<dbReference type="AlphaFoldDB" id="A0A9Q0LJZ2"/>
<sequence>METENFKKETTKNSNSNSNLNSKKKIKIKTIIKILSIIGFLLSWFIFSQIRETKEDKKDFLIKEDKKDFSKEDKKDFSKEDKENNEEEFLKQLGGAFSRKLQEMPIKLSTCKELMNITTQRSGLYC</sequence>
<comment type="caution">
    <text evidence="3">The sequence shown here is derived from an EMBL/GenBank/DDBJ whole genome shotgun (WGS) entry which is preliminary data.</text>
</comment>
<keyword evidence="2" id="KW-0812">Transmembrane</keyword>